<feature type="compositionally biased region" description="Low complexity" evidence="1">
    <location>
        <begin position="22"/>
        <end position="32"/>
    </location>
</feature>
<sequence length="158" mass="17225">MLKESKFSTVPPLPPPKRHSRPSISSNLSLSPSPSPKTQEISQDPSFIDYTFHLNIPSYIAGIVTVLLFGAGGRSPVSLVVIASIGALMLTRPTKSAPTSKSVSLKHHALPSTPHRARRSPSPQRFDDGEIHAFRPYAERRPSTTSVIYSGEDIKKID</sequence>
<keyword evidence="3" id="KW-1185">Reference proteome</keyword>
<gene>
    <name evidence="2" type="ORF">B9G98_00277</name>
</gene>
<dbReference type="AlphaFoldDB" id="A0A2T0FCG2"/>
<dbReference type="EMBL" id="NDIQ01000001">
    <property type="protein sequence ID" value="PRT52657.1"/>
    <property type="molecule type" value="Genomic_DNA"/>
</dbReference>
<name>A0A2T0FCG2_9ASCO</name>
<proteinExistence type="predicted"/>
<comment type="caution">
    <text evidence="2">The sequence shown here is derived from an EMBL/GenBank/DDBJ whole genome shotgun (WGS) entry which is preliminary data.</text>
</comment>
<dbReference type="GeneID" id="36514026"/>
<protein>
    <submittedName>
        <fullName evidence="2">Uncharacterized protein</fullName>
    </submittedName>
</protein>
<feature type="region of interest" description="Disordered" evidence="1">
    <location>
        <begin position="95"/>
        <end position="129"/>
    </location>
</feature>
<dbReference type="RefSeq" id="XP_024662603.1">
    <property type="nucleotide sequence ID" value="XM_024806835.1"/>
</dbReference>
<organism evidence="2 3">
    <name type="scientific">Wickerhamiella sorbophila</name>
    <dbReference type="NCBI Taxonomy" id="45607"/>
    <lineage>
        <taxon>Eukaryota</taxon>
        <taxon>Fungi</taxon>
        <taxon>Dikarya</taxon>
        <taxon>Ascomycota</taxon>
        <taxon>Saccharomycotina</taxon>
        <taxon>Dipodascomycetes</taxon>
        <taxon>Dipodascales</taxon>
        <taxon>Trichomonascaceae</taxon>
        <taxon>Wickerhamiella</taxon>
    </lineage>
</organism>
<feature type="compositionally biased region" description="Basic residues" evidence="1">
    <location>
        <begin position="104"/>
        <end position="119"/>
    </location>
</feature>
<evidence type="ECO:0000256" key="1">
    <source>
        <dbReference type="SAM" id="MobiDB-lite"/>
    </source>
</evidence>
<feature type="region of interest" description="Disordered" evidence="1">
    <location>
        <begin position="1"/>
        <end position="42"/>
    </location>
</feature>
<reference evidence="2 3" key="1">
    <citation type="submission" date="2017-04" db="EMBL/GenBank/DDBJ databases">
        <title>Genome sequencing of [Candida] sorbophila.</title>
        <authorList>
            <person name="Ahn J.O."/>
        </authorList>
    </citation>
    <scope>NUCLEOTIDE SEQUENCE [LARGE SCALE GENOMIC DNA]</scope>
    <source>
        <strain evidence="2 3">DS02</strain>
    </source>
</reference>
<evidence type="ECO:0000313" key="2">
    <source>
        <dbReference type="EMBL" id="PRT52657.1"/>
    </source>
</evidence>
<accession>A0A2T0FCG2</accession>
<evidence type="ECO:0000313" key="3">
    <source>
        <dbReference type="Proteomes" id="UP000238350"/>
    </source>
</evidence>
<dbReference type="Proteomes" id="UP000238350">
    <property type="component" value="Unassembled WGS sequence"/>
</dbReference>